<comment type="caution">
    <text evidence="1">The sequence shown here is derived from an EMBL/GenBank/DDBJ whole genome shotgun (WGS) entry which is preliminary data.</text>
</comment>
<evidence type="ECO:0000313" key="1">
    <source>
        <dbReference type="EMBL" id="KKL44824.1"/>
    </source>
</evidence>
<organism evidence="1">
    <name type="scientific">marine sediment metagenome</name>
    <dbReference type="NCBI Taxonomy" id="412755"/>
    <lineage>
        <taxon>unclassified sequences</taxon>
        <taxon>metagenomes</taxon>
        <taxon>ecological metagenomes</taxon>
    </lineage>
</organism>
<reference evidence="1" key="1">
    <citation type="journal article" date="2015" name="Nature">
        <title>Complex archaea that bridge the gap between prokaryotes and eukaryotes.</title>
        <authorList>
            <person name="Spang A."/>
            <person name="Saw J.H."/>
            <person name="Jorgensen S.L."/>
            <person name="Zaremba-Niedzwiedzka K."/>
            <person name="Martijn J."/>
            <person name="Lind A.E."/>
            <person name="van Eijk R."/>
            <person name="Schleper C."/>
            <person name="Guy L."/>
            <person name="Ettema T.J."/>
        </authorList>
    </citation>
    <scope>NUCLEOTIDE SEQUENCE</scope>
</reference>
<accession>A0A0F9C6N1</accession>
<gene>
    <name evidence="1" type="ORF">LCGC14_2361810</name>
</gene>
<dbReference type="AlphaFoldDB" id="A0A0F9C6N1"/>
<feature type="non-terminal residue" evidence="1">
    <location>
        <position position="139"/>
    </location>
</feature>
<protein>
    <submittedName>
        <fullName evidence="1">Uncharacterized protein</fullName>
    </submittedName>
</protein>
<proteinExistence type="predicted"/>
<name>A0A0F9C6N1_9ZZZZ</name>
<dbReference type="EMBL" id="LAZR01034616">
    <property type="protein sequence ID" value="KKL44824.1"/>
    <property type="molecule type" value="Genomic_DNA"/>
</dbReference>
<sequence length="139" mass="14821">MSYDNLFWGDADTPNHSQWHIRVESLLADRDLFAPHANKVFPLGAIADARDGRRFRYIKDGGSGLSKALMCQSSVPIAGNTEVVNTNGTAAVAGDKFITIGTTTTIAKDALIDGFLLCVDVTAAILGDMYLIKSNTAGT</sequence>